<dbReference type="RefSeq" id="WP_013807605.1">
    <property type="nucleotide sequence ID" value="NC_015564.1"/>
</dbReference>
<dbReference type="AlphaFoldDB" id="F6EJ24"/>
<dbReference type="Gene3D" id="3.50.50.60">
    <property type="entry name" value="FAD/NAD(P)-binding domain"/>
    <property type="match status" value="1"/>
</dbReference>
<dbReference type="GO" id="GO:0050660">
    <property type="term" value="F:flavin adenine dinucleotide binding"/>
    <property type="evidence" value="ECO:0007669"/>
    <property type="project" value="TreeGrafter"/>
</dbReference>
<dbReference type="PRINTS" id="PR00368">
    <property type="entry name" value="FADPNR"/>
</dbReference>
<name>F6EJ24_HOYSD</name>
<reference evidence="2 3" key="1">
    <citation type="journal article" date="2011" name="J. Bacteriol.">
        <title>Complete genome sequence of Amycolicicoccus subflavus DQS3-9A1T, an actinomycete isolated from crude oil-polluted soil.</title>
        <authorList>
            <person name="Cai M."/>
            <person name="Chen W.M."/>
            <person name="Nie Y."/>
            <person name="Chi C.Q."/>
            <person name="Wang Y.N."/>
            <person name="Tang Y.Q."/>
            <person name="Li G.Y."/>
            <person name="Wu X.L."/>
        </authorList>
    </citation>
    <scope>NUCLEOTIDE SEQUENCE [LARGE SCALE GENOMIC DNA]</scope>
    <source>
        <strain evidence="3">DSM 45089 / DQS3-9A1</strain>
    </source>
</reference>
<keyword evidence="3" id="KW-1185">Reference proteome</keyword>
<dbReference type="PRINTS" id="PR00469">
    <property type="entry name" value="PNDRDTASEII"/>
</dbReference>
<dbReference type="eggNOG" id="COG2072">
    <property type="taxonomic scope" value="Bacteria"/>
</dbReference>
<evidence type="ECO:0000313" key="2">
    <source>
        <dbReference type="EMBL" id="AEF41256.1"/>
    </source>
</evidence>
<sequence length="369" mass="41130">MNTQHIETLIIGAGQCGLSTGYHLQRRNRPFLIVDSNERIGDNWRKHYDSLRLYTPAKYTDLPGMPYPDPERWNYPSRDEVAEYLESYAVRFDLPVRLNTSIDKLTARPEGGYSAIIGGEMITCDNVVIATGTFGRTPMIPEFARELDPSIKQLHSSEYKRPSQLLPGSVLVVGASHSGTDIAYELAETHETTLSGRDCGQLPMRWDTPLFRAGLPVLVFIARHVMTRRTPVGRKLMGEIRTHGGPMLRIKREDLAARGVIRNTSRVTGVRSGRPLLDDGTVADVQNVVWCTGFRQVFDWIDLPVIGDDGWPTEYRGVVRDAPGLFFCGLSFQFAFSSMVFPGVGRDTAYVARRIAARKASSAPARQAA</sequence>
<proteinExistence type="predicted"/>
<dbReference type="InterPro" id="IPR050982">
    <property type="entry name" value="Auxin_biosynth/cation_transpt"/>
</dbReference>
<dbReference type="GO" id="GO:0004497">
    <property type="term" value="F:monooxygenase activity"/>
    <property type="evidence" value="ECO:0007669"/>
    <property type="project" value="TreeGrafter"/>
</dbReference>
<dbReference type="KEGG" id="asd:AS9A_2809"/>
<gene>
    <name evidence="2" type="ordered locus">AS9A_2809</name>
</gene>
<dbReference type="EMBL" id="CP002786">
    <property type="protein sequence ID" value="AEF41256.1"/>
    <property type="molecule type" value="Genomic_DNA"/>
</dbReference>
<keyword evidence="1" id="KW-0560">Oxidoreductase</keyword>
<dbReference type="STRING" id="443218.AS9A_2809"/>
<evidence type="ECO:0000313" key="3">
    <source>
        <dbReference type="Proteomes" id="UP000009235"/>
    </source>
</evidence>
<dbReference type="PANTHER" id="PTHR43539:SF78">
    <property type="entry name" value="FLAVIN-CONTAINING MONOOXYGENASE"/>
    <property type="match status" value="1"/>
</dbReference>
<protein>
    <submittedName>
        <fullName evidence="2">Possible potassium uptake protein</fullName>
    </submittedName>
</protein>
<dbReference type="InterPro" id="IPR036188">
    <property type="entry name" value="FAD/NAD-bd_sf"/>
</dbReference>
<organism evidence="2 3">
    <name type="scientific">Hoyosella subflava (strain DSM 45089 / JCM 17490 / NBRC 109087 / DQS3-9A1)</name>
    <name type="common">Amycolicicoccus subflavus</name>
    <dbReference type="NCBI Taxonomy" id="443218"/>
    <lineage>
        <taxon>Bacteria</taxon>
        <taxon>Bacillati</taxon>
        <taxon>Actinomycetota</taxon>
        <taxon>Actinomycetes</taxon>
        <taxon>Mycobacteriales</taxon>
        <taxon>Hoyosellaceae</taxon>
        <taxon>Hoyosella</taxon>
    </lineage>
</organism>
<accession>F6EJ24</accession>
<dbReference type="Pfam" id="PF13738">
    <property type="entry name" value="Pyr_redox_3"/>
    <property type="match status" value="1"/>
</dbReference>
<dbReference type="OrthoDB" id="9808049at2"/>
<evidence type="ECO:0000256" key="1">
    <source>
        <dbReference type="ARBA" id="ARBA00023002"/>
    </source>
</evidence>
<dbReference type="PANTHER" id="PTHR43539">
    <property type="entry name" value="FLAVIN-BINDING MONOOXYGENASE-LIKE PROTEIN (AFU_ORTHOLOGUE AFUA_4G09220)"/>
    <property type="match status" value="1"/>
</dbReference>
<dbReference type="Proteomes" id="UP000009235">
    <property type="component" value="Chromosome"/>
</dbReference>
<dbReference type="HOGENOM" id="CLU_006909_1_0_11"/>
<dbReference type="SUPFAM" id="SSF51905">
    <property type="entry name" value="FAD/NAD(P)-binding domain"/>
    <property type="match status" value="2"/>
</dbReference>